<reference evidence="1" key="1">
    <citation type="submission" date="2019-08" db="EMBL/GenBank/DDBJ databases">
        <title>The improved chromosome-level genome for the pearl oyster Pinctada fucata martensii using PacBio sequencing and Hi-C.</title>
        <authorList>
            <person name="Zheng Z."/>
        </authorList>
    </citation>
    <scope>NUCLEOTIDE SEQUENCE</scope>
    <source>
        <strain evidence="1">ZZ-2019</strain>
        <tissue evidence="1">Adductor muscle</tissue>
    </source>
</reference>
<dbReference type="Proteomes" id="UP001186944">
    <property type="component" value="Unassembled WGS sequence"/>
</dbReference>
<accession>A0AA89BZM7</accession>
<comment type="caution">
    <text evidence="1">The sequence shown here is derived from an EMBL/GenBank/DDBJ whole genome shotgun (WGS) entry which is preliminary data.</text>
</comment>
<organism evidence="1 2">
    <name type="scientific">Pinctada imbricata</name>
    <name type="common">Atlantic pearl-oyster</name>
    <name type="synonym">Pinctada martensii</name>
    <dbReference type="NCBI Taxonomy" id="66713"/>
    <lineage>
        <taxon>Eukaryota</taxon>
        <taxon>Metazoa</taxon>
        <taxon>Spiralia</taxon>
        <taxon>Lophotrochozoa</taxon>
        <taxon>Mollusca</taxon>
        <taxon>Bivalvia</taxon>
        <taxon>Autobranchia</taxon>
        <taxon>Pteriomorphia</taxon>
        <taxon>Pterioida</taxon>
        <taxon>Pterioidea</taxon>
        <taxon>Pteriidae</taxon>
        <taxon>Pinctada</taxon>
    </lineage>
</organism>
<evidence type="ECO:0000313" key="1">
    <source>
        <dbReference type="EMBL" id="KAK3096582.1"/>
    </source>
</evidence>
<keyword evidence="2" id="KW-1185">Reference proteome</keyword>
<dbReference type="AlphaFoldDB" id="A0AA89BZM7"/>
<gene>
    <name evidence="1" type="ORF">FSP39_001484</name>
</gene>
<name>A0AA89BZM7_PINIB</name>
<proteinExistence type="predicted"/>
<evidence type="ECO:0000313" key="2">
    <source>
        <dbReference type="Proteomes" id="UP001186944"/>
    </source>
</evidence>
<dbReference type="EMBL" id="VSWD01000007">
    <property type="protein sequence ID" value="KAK3096582.1"/>
    <property type="molecule type" value="Genomic_DNA"/>
</dbReference>
<protein>
    <submittedName>
        <fullName evidence="1">Uncharacterized protein</fullName>
    </submittedName>
</protein>
<sequence>MSGPRDNTLYETNLSSTVNFAVPSMNIITEYNFGTIEIPTEISPGVLSLILSTLGDGEEREVMLCADRKKVTSGIDSKGGDVDMLNFEDHETVGHRKAELQSQTSILNEIHNLVQGYDENEQLLAFEDNQKDDMGNGLQKYVKVIVSRLKDIRNLFTRQRMGMENIKSMTGYLQNTHDFCDEKTRCGISKKCIMP</sequence>